<dbReference type="GO" id="GO:0031179">
    <property type="term" value="P:peptide modification"/>
    <property type="evidence" value="ECO:0007669"/>
    <property type="project" value="InterPro"/>
</dbReference>
<evidence type="ECO:0000313" key="2">
    <source>
        <dbReference type="Proteomes" id="UP000677180"/>
    </source>
</evidence>
<organism evidence="1 2">
    <name type="scientific">Arachnia propionica</name>
    <dbReference type="NCBI Taxonomy" id="1750"/>
    <lineage>
        <taxon>Bacteria</taxon>
        <taxon>Bacillati</taxon>
        <taxon>Actinomycetota</taxon>
        <taxon>Actinomycetes</taxon>
        <taxon>Propionibacteriales</taxon>
        <taxon>Propionibacteriaceae</taxon>
        <taxon>Arachnia</taxon>
    </lineage>
</organism>
<proteinExistence type="predicted"/>
<gene>
    <name evidence="1" type="ORF">J5A53_14975</name>
</gene>
<dbReference type="Gene3D" id="1.50.10.20">
    <property type="match status" value="1"/>
</dbReference>
<sequence>MLIAAGMGSDPDMVDSWRAAWEFENTFKLEEGWNDARSPGDNHSTQWCHGLAGIALARTVWLQTIEDSAFLRSVVTPDEIARIRAGLEEAAGLLVRDLDKSGSPSLCHGVAGGALVLDLAGRQLRRPDWRETASDLVARGGATLSRCPWMWGKHDVRDFGIMTGPGRWRRTAPAGPGTHRWYSRYGMRIVLQQSEQDCLLAC</sequence>
<protein>
    <recommendedName>
        <fullName evidence="3">Lanthionine synthetase C-like protein</fullName>
    </recommendedName>
</protein>
<dbReference type="EMBL" id="CP072385">
    <property type="protein sequence ID" value="QUC11036.1"/>
    <property type="molecule type" value="Genomic_DNA"/>
</dbReference>
<dbReference type="RefSeq" id="WP_157682446.1">
    <property type="nucleotide sequence ID" value="NZ_CP040007.1"/>
</dbReference>
<dbReference type="AlphaFoldDB" id="A0AB37I1H6"/>
<accession>A0AB37I1H6</accession>
<evidence type="ECO:0008006" key="3">
    <source>
        <dbReference type="Google" id="ProtNLM"/>
    </source>
</evidence>
<name>A0AB37I1H6_9ACTN</name>
<evidence type="ECO:0000313" key="1">
    <source>
        <dbReference type="EMBL" id="QUC11036.1"/>
    </source>
</evidence>
<dbReference type="Pfam" id="PF05147">
    <property type="entry name" value="LANC_like"/>
    <property type="match status" value="1"/>
</dbReference>
<dbReference type="Proteomes" id="UP000677180">
    <property type="component" value="Chromosome"/>
</dbReference>
<dbReference type="SUPFAM" id="SSF158745">
    <property type="entry name" value="LanC-like"/>
    <property type="match status" value="1"/>
</dbReference>
<reference evidence="1" key="1">
    <citation type="submission" date="2021-03" db="EMBL/GenBank/DDBJ databases">
        <title>Human Oral Microbial Genomes.</title>
        <authorList>
            <person name="Johnston C.D."/>
            <person name="Chen T."/>
            <person name="Dewhirst F.E."/>
        </authorList>
    </citation>
    <scope>NUCLEOTIDE SEQUENCE</scope>
    <source>
        <strain evidence="1">F0714</strain>
    </source>
</reference>
<dbReference type="InterPro" id="IPR007822">
    <property type="entry name" value="LANC-like"/>
</dbReference>